<dbReference type="STRING" id="1236970.JCM9140_1863"/>
<keyword evidence="4" id="KW-1185">Reference proteome</keyword>
<dbReference type="GO" id="GO:0016787">
    <property type="term" value="F:hydrolase activity"/>
    <property type="evidence" value="ECO:0007669"/>
    <property type="project" value="UniProtKB-KW"/>
</dbReference>
<comment type="caution">
    <text evidence="3">The sequence shown here is derived from an EMBL/GenBank/DDBJ whole genome shotgun (WGS) entry which is preliminary data.</text>
</comment>
<dbReference type="SUPFAM" id="SSF109604">
    <property type="entry name" value="HD-domain/PDEase-like"/>
    <property type="match status" value="1"/>
</dbReference>
<protein>
    <submittedName>
        <fullName evidence="3">3'-&gt;5' exoribonuclease Bsu YhaM</fullName>
    </submittedName>
</protein>
<dbReference type="PANTHER" id="PTHR37294">
    <property type="entry name" value="3'-5' EXORIBONUCLEASE YHAM"/>
    <property type="match status" value="1"/>
</dbReference>
<dbReference type="CDD" id="cd00077">
    <property type="entry name" value="HDc"/>
    <property type="match status" value="1"/>
</dbReference>
<feature type="domain" description="HD" evidence="2">
    <location>
        <begin position="159"/>
        <end position="241"/>
    </location>
</feature>
<dbReference type="Gene3D" id="1.10.3210.10">
    <property type="entry name" value="Hypothetical protein af1432"/>
    <property type="match status" value="1"/>
</dbReference>
<dbReference type="PANTHER" id="PTHR37294:SF1">
    <property type="entry name" value="3'-5' EXORIBONUCLEASE YHAM"/>
    <property type="match status" value="1"/>
</dbReference>
<dbReference type="GO" id="GO:0031125">
    <property type="term" value="P:rRNA 3'-end processing"/>
    <property type="evidence" value="ECO:0007669"/>
    <property type="project" value="TreeGrafter"/>
</dbReference>
<dbReference type="CDD" id="cd04492">
    <property type="entry name" value="YhaM_OBF_like"/>
    <property type="match status" value="1"/>
</dbReference>
<dbReference type="InterPro" id="IPR050798">
    <property type="entry name" value="YhaM_exoribonuc/phosphodiest"/>
</dbReference>
<dbReference type="InterPro" id="IPR006674">
    <property type="entry name" value="HD_domain"/>
</dbReference>
<accession>W4Q1K4</accession>
<keyword evidence="1" id="KW-0378">Hydrolase</keyword>
<sequence>MVRLQEGETITTFFVIKEREIKRAANGSEYANFSLQKNDQIIRAKLWDITDEQKGQFLRKAIVKVEGKVGAYRGKWQLTIHRIRLATEDDPITVGDLISKEGVQREELWQDLRYMMEEVTSKTLQSIIKQLYSQKELRERLTTIPASQHYHHTYYAGLLDHIVHVTQSAISLLPLYPNVNKNIVIATCLLHDLGKTETFTEAIAPEYSLEGEYMGHIALSLELVQDAAKEAGIERGNHELLAVKHCIASQYGDTSQGYGSTVSPKTAEAVFFQHIKQLNATLQALESVQEAAHETWTYSPMLKRKVYTNLDKRSKEG</sequence>
<reference evidence="3" key="1">
    <citation type="journal article" date="2014" name="Genome Announc.">
        <title>Draft Genome Sequences of Three Alkaliphilic Bacillus Strains, Bacillus wakoensis JCM 9140T, Bacillus akibai JCM 9157T, and Bacillus hemicellulosilyticus JCM 9152T.</title>
        <authorList>
            <person name="Yuki M."/>
            <person name="Oshima K."/>
            <person name="Suda W."/>
            <person name="Oshida Y."/>
            <person name="Kitamura K."/>
            <person name="Iida T."/>
            <person name="Hattori M."/>
            <person name="Ohkuma M."/>
        </authorList>
    </citation>
    <scope>NUCLEOTIDE SEQUENCE [LARGE SCALE GENOMIC DNA]</scope>
    <source>
        <strain evidence="3">JCM 9140</strain>
    </source>
</reference>
<evidence type="ECO:0000313" key="3">
    <source>
        <dbReference type="EMBL" id="GAE25845.1"/>
    </source>
</evidence>
<dbReference type="EMBL" id="BAUT01000014">
    <property type="protein sequence ID" value="GAE25845.1"/>
    <property type="molecule type" value="Genomic_DNA"/>
</dbReference>
<gene>
    <name evidence="3" type="ORF">JCM9140_1863</name>
</gene>
<evidence type="ECO:0000313" key="4">
    <source>
        <dbReference type="Proteomes" id="UP000018890"/>
    </source>
</evidence>
<dbReference type="Proteomes" id="UP000018890">
    <property type="component" value="Unassembled WGS sequence"/>
</dbReference>
<organism evidence="3 4">
    <name type="scientific">Halalkalibacter wakoensis JCM 9140</name>
    <dbReference type="NCBI Taxonomy" id="1236970"/>
    <lineage>
        <taxon>Bacteria</taxon>
        <taxon>Bacillati</taxon>
        <taxon>Bacillota</taxon>
        <taxon>Bacilli</taxon>
        <taxon>Bacillales</taxon>
        <taxon>Bacillaceae</taxon>
        <taxon>Halalkalibacter</taxon>
    </lineage>
</organism>
<dbReference type="AlphaFoldDB" id="W4Q1K4"/>
<proteinExistence type="predicted"/>
<evidence type="ECO:0000256" key="1">
    <source>
        <dbReference type="ARBA" id="ARBA00022801"/>
    </source>
</evidence>
<name>W4Q1K4_9BACI</name>
<dbReference type="Pfam" id="PF01966">
    <property type="entry name" value="HD"/>
    <property type="match status" value="1"/>
</dbReference>
<evidence type="ECO:0000259" key="2">
    <source>
        <dbReference type="Pfam" id="PF01966"/>
    </source>
</evidence>
<dbReference type="InterPro" id="IPR003607">
    <property type="entry name" value="HD/PDEase_dom"/>
</dbReference>
<dbReference type="OrthoDB" id="9778453at2"/>